<keyword evidence="3" id="KW-1185">Reference proteome</keyword>
<name>A0A518B257_9BACT</name>
<reference evidence="2 3" key="1">
    <citation type="submission" date="2019-02" db="EMBL/GenBank/DDBJ databases">
        <title>Deep-cultivation of Planctomycetes and their phenomic and genomic characterization uncovers novel biology.</title>
        <authorList>
            <person name="Wiegand S."/>
            <person name="Jogler M."/>
            <person name="Boedeker C."/>
            <person name="Pinto D."/>
            <person name="Vollmers J."/>
            <person name="Rivas-Marin E."/>
            <person name="Kohn T."/>
            <person name="Peeters S.H."/>
            <person name="Heuer A."/>
            <person name="Rast P."/>
            <person name="Oberbeckmann S."/>
            <person name="Bunk B."/>
            <person name="Jeske O."/>
            <person name="Meyerdierks A."/>
            <person name="Storesund J.E."/>
            <person name="Kallscheuer N."/>
            <person name="Luecker S."/>
            <person name="Lage O.M."/>
            <person name="Pohl T."/>
            <person name="Merkel B.J."/>
            <person name="Hornburger P."/>
            <person name="Mueller R.-W."/>
            <person name="Bruemmer F."/>
            <person name="Labrenz M."/>
            <person name="Spormann A.M."/>
            <person name="Op den Camp H."/>
            <person name="Overmann J."/>
            <person name="Amann R."/>
            <person name="Jetten M.S.M."/>
            <person name="Mascher T."/>
            <person name="Medema M.H."/>
            <person name="Devos D.P."/>
            <person name="Kaster A.-K."/>
            <person name="Ovreas L."/>
            <person name="Rohde M."/>
            <person name="Galperin M.Y."/>
            <person name="Jogler C."/>
        </authorList>
    </citation>
    <scope>NUCLEOTIDE SEQUENCE [LARGE SCALE GENOMIC DNA]</scope>
    <source>
        <strain evidence="2 3">Pan216</strain>
    </source>
</reference>
<sequence length="37" mass="4165">MQTDKVPRQLSQPKPEPTFETEPSVLIGKFVHEVSAL</sequence>
<evidence type="ECO:0000256" key="1">
    <source>
        <dbReference type="SAM" id="MobiDB-lite"/>
    </source>
</evidence>
<evidence type="ECO:0000313" key="2">
    <source>
        <dbReference type="EMBL" id="QDU61071.1"/>
    </source>
</evidence>
<dbReference type="Proteomes" id="UP000317093">
    <property type="component" value="Chromosome"/>
</dbReference>
<accession>A0A518B257</accession>
<dbReference type="KEGG" id="knv:Pan216_19240"/>
<dbReference type="AlphaFoldDB" id="A0A518B257"/>
<protein>
    <submittedName>
        <fullName evidence="2">Uncharacterized protein</fullName>
    </submittedName>
</protein>
<proteinExistence type="predicted"/>
<dbReference type="EMBL" id="CP036279">
    <property type="protein sequence ID" value="QDU61071.1"/>
    <property type="molecule type" value="Genomic_DNA"/>
</dbReference>
<feature type="region of interest" description="Disordered" evidence="1">
    <location>
        <begin position="1"/>
        <end position="24"/>
    </location>
</feature>
<gene>
    <name evidence="2" type="ORF">Pan216_19240</name>
</gene>
<evidence type="ECO:0000313" key="3">
    <source>
        <dbReference type="Proteomes" id="UP000317093"/>
    </source>
</evidence>
<organism evidence="2 3">
    <name type="scientific">Kolteria novifilia</name>
    <dbReference type="NCBI Taxonomy" id="2527975"/>
    <lineage>
        <taxon>Bacteria</taxon>
        <taxon>Pseudomonadati</taxon>
        <taxon>Planctomycetota</taxon>
        <taxon>Planctomycetia</taxon>
        <taxon>Kolteriales</taxon>
        <taxon>Kolteriaceae</taxon>
        <taxon>Kolteria</taxon>
    </lineage>
</organism>